<dbReference type="FunFam" id="1.10.506.10:FF:000006">
    <property type="entry name" value="Plexin A1"/>
    <property type="match status" value="1"/>
</dbReference>
<dbReference type="PANTHER" id="PTHR22625:SF35">
    <property type="entry name" value="PLEXIN-A1"/>
    <property type="match status" value="1"/>
</dbReference>
<dbReference type="Pfam" id="PF18020">
    <property type="entry name" value="TIG_2"/>
    <property type="match status" value="1"/>
</dbReference>
<comment type="subcellular location">
    <subcellularLocation>
        <location evidence="1">Cell membrane</location>
        <topology evidence="1">Single-pass type I membrane protein</topology>
    </subcellularLocation>
</comment>
<dbReference type="Gene3D" id="1.10.506.10">
    <property type="entry name" value="GTPase Activation - p120gap, domain 1"/>
    <property type="match status" value="2"/>
</dbReference>
<dbReference type="InterPro" id="IPR041019">
    <property type="entry name" value="TIG1_plexin"/>
</dbReference>
<dbReference type="PANTHER" id="PTHR22625">
    <property type="entry name" value="PLEXIN"/>
    <property type="match status" value="1"/>
</dbReference>
<dbReference type="Pfam" id="PF01437">
    <property type="entry name" value="PSI"/>
    <property type="match status" value="2"/>
</dbReference>
<dbReference type="InterPro" id="IPR014756">
    <property type="entry name" value="Ig_E-set"/>
</dbReference>
<evidence type="ECO:0000256" key="10">
    <source>
        <dbReference type="ARBA" id="ARBA00023157"/>
    </source>
</evidence>
<dbReference type="FunFam" id="3.30.1680.10:FF:000032">
    <property type="entry name" value="Plexin A2"/>
    <property type="match status" value="1"/>
</dbReference>
<evidence type="ECO:0000256" key="9">
    <source>
        <dbReference type="ARBA" id="ARBA00023136"/>
    </source>
</evidence>
<dbReference type="Gene3D" id="2.60.40.10">
    <property type="entry name" value="Immunoglobulins"/>
    <property type="match status" value="5"/>
</dbReference>
<evidence type="ECO:0000256" key="2">
    <source>
        <dbReference type="ARBA" id="ARBA00010297"/>
    </source>
</evidence>
<feature type="coiled-coil region" evidence="16">
    <location>
        <begin position="1237"/>
        <end position="1286"/>
    </location>
</feature>
<dbReference type="Pfam" id="PF17960">
    <property type="entry name" value="TIG_plexin"/>
    <property type="match status" value="1"/>
</dbReference>
<dbReference type="Proteomes" id="UP000694563">
    <property type="component" value="Chromosome 13"/>
</dbReference>
<keyword evidence="5" id="KW-0732">Signal</keyword>
<proteinExistence type="inferred from homology"/>
<dbReference type="InterPro" id="IPR036352">
    <property type="entry name" value="Semap_dom_sf"/>
</dbReference>
<feature type="transmembrane region" description="Helical" evidence="17">
    <location>
        <begin position="1216"/>
        <end position="1240"/>
    </location>
</feature>
<dbReference type="CDD" id="cd01181">
    <property type="entry name" value="IPT_plexin_repeat3"/>
    <property type="match status" value="1"/>
</dbReference>
<dbReference type="InterPro" id="IPR041362">
    <property type="entry name" value="TIG2_plexin"/>
</dbReference>
<dbReference type="InterPro" id="IPR013548">
    <property type="entry name" value="Plexin_cytoplasmic_RasGAP_dom"/>
</dbReference>
<dbReference type="FunFam" id="2.130.10.10:FF:000006">
    <property type="entry name" value="Plexin A2"/>
    <property type="match status" value="1"/>
</dbReference>
<dbReference type="PROSITE" id="PS51004">
    <property type="entry name" value="SEMA"/>
    <property type="match status" value="1"/>
</dbReference>
<dbReference type="GO" id="GO:0035295">
    <property type="term" value="P:tube development"/>
    <property type="evidence" value="ECO:0007669"/>
    <property type="project" value="UniProtKB-ARBA"/>
</dbReference>
<evidence type="ECO:0000313" key="20">
    <source>
        <dbReference type="Proteomes" id="UP000694563"/>
    </source>
</evidence>
<organism evidence="19 20">
    <name type="scientific">Catharus ustulatus</name>
    <name type="common">Russet-backed thrush</name>
    <name type="synonym">Hylocichla ustulatus</name>
    <dbReference type="NCBI Taxonomy" id="91951"/>
    <lineage>
        <taxon>Eukaryota</taxon>
        <taxon>Metazoa</taxon>
        <taxon>Chordata</taxon>
        <taxon>Craniata</taxon>
        <taxon>Vertebrata</taxon>
        <taxon>Euteleostomi</taxon>
        <taxon>Archelosauria</taxon>
        <taxon>Archosauria</taxon>
        <taxon>Dinosauria</taxon>
        <taxon>Saurischia</taxon>
        <taxon>Theropoda</taxon>
        <taxon>Coelurosauria</taxon>
        <taxon>Aves</taxon>
        <taxon>Neognathae</taxon>
        <taxon>Neoaves</taxon>
        <taxon>Telluraves</taxon>
        <taxon>Australaves</taxon>
        <taxon>Passeriformes</taxon>
        <taxon>Turdidae</taxon>
        <taxon>Catharus</taxon>
    </lineage>
</organism>
<dbReference type="InterPro" id="IPR008936">
    <property type="entry name" value="Rho_GTPase_activation_prot"/>
</dbReference>
<dbReference type="FunFam" id="2.60.40.10:FF:000123">
    <property type="entry name" value="Plexin A1"/>
    <property type="match status" value="1"/>
</dbReference>
<keyword evidence="20" id="KW-1185">Reference proteome</keyword>
<dbReference type="Pfam" id="PF24479">
    <property type="entry name" value="PSI_PlexinA-B"/>
    <property type="match status" value="1"/>
</dbReference>
<comment type="caution">
    <text evidence="15">Lacks conserved residue(s) required for the propagation of feature annotation.</text>
</comment>
<keyword evidence="8 16" id="KW-0175">Coiled coil</keyword>
<dbReference type="FunFam" id="1.10.506.10:FF:000005">
    <property type="entry name" value="Plexin A1"/>
    <property type="match status" value="1"/>
</dbReference>
<protein>
    <recommendedName>
        <fullName evidence="14">Plexin-A1</fullName>
    </recommendedName>
</protein>
<dbReference type="InterPro" id="IPR015943">
    <property type="entry name" value="WD40/YVTN_repeat-like_dom_sf"/>
</dbReference>
<evidence type="ECO:0000256" key="11">
    <source>
        <dbReference type="ARBA" id="ARBA00023180"/>
    </source>
</evidence>
<evidence type="ECO:0000256" key="13">
    <source>
        <dbReference type="ARBA" id="ARBA00063740"/>
    </source>
</evidence>
<dbReference type="SMART" id="SM00423">
    <property type="entry name" value="PSI"/>
    <property type="match status" value="3"/>
</dbReference>
<evidence type="ECO:0000256" key="5">
    <source>
        <dbReference type="ARBA" id="ARBA00022729"/>
    </source>
</evidence>
<keyword evidence="9 17" id="KW-0472">Membrane</keyword>
<evidence type="ECO:0000256" key="8">
    <source>
        <dbReference type="ARBA" id="ARBA00023054"/>
    </source>
</evidence>
<feature type="domain" description="Sema" evidence="18">
    <location>
        <begin position="2"/>
        <end position="487"/>
    </location>
</feature>
<keyword evidence="11" id="KW-0325">Glycoprotein</keyword>
<dbReference type="InterPro" id="IPR031148">
    <property type="entry name" value="Plexin"/>
</dbReference>
<evidence type="ECO:0000259" key="18">
    <source>
        <dbReference type="PROSITE" id="PS51004"/>
    </source>
</evidence>
<comment type="subunit">
    <text evidence="13">Interacts directly with NRP1 and NRP2. Interacts with PLXN1B. Interacts with FARP2, RND1 and KDR/VEGFR2. Binding of SEMA3A leads to dissociation of FARP2. Interacts with CRMP1, DPYSL2/CRMP2, DPYSL3/CRMP3 and DPYSL4/CRMP4. Interacts (via TIG domains) with TREM2; the interaction mediates SEMA6D binding and signaling through TYROBP.</text>
</comment>
<evidence type="ECO:0000256" key="14">
    <source>
        <dbReference type="ARBA" id="ARBA00070714"/>
    </source>
</evidence>
<dbReference type="Gene3D" id="2.130.10.10">
    <property type="entry name" value="YVTN repeat-like/Quinoprotein amine dehydrogenase"/>
    <property type="match status" value="1"/>
</dbReference>
<dbReference type="SMART" id="SM00630">
    <property type="entry name" value="Sema"/>
    <property type="match status" value="1"/>
</dbReference>
<dbReference type="Ensembl" id="ENSCUST00005025662.1">
    <property type="protein sequence ID" value="ENSCUSP00005024788.1"/>
    <property type="gene ID" value="ENSCUSG00005015183.1"/>
</dbReference>
<keyword evidence="6" id="KW-0677">Repeat</keyword>
<dbReference type="InterPro" id="IPR016201">
    <property type="entry name" value="PSI"/>
</dbReference>
<dbReference type="FunFam" id="2.60.40.10:FF:001412">
    <property type="entry name" value="Plexin A1a"/>
    <property type="match status" value="1"/>
</dbReference>
<dbReference type="GO" id="GO:0030334">
    <property type="term" value="P:regulation of cell migration"/>
    <property type="evidence" value="ECO:0007669"/>
    <property type="project" value="TreeGrafter"/>
</dbReference>
<dbReference type="InterPro" id="IPR002165">
    <property type="entry name" value="Plexin_repeat"/>
</dbReference>
<dbReference type="SUPFAM" id="SSF81296">
    <property type="entry name" value="E set domains"/>
    <property type="match status" value="4"/>
</dbReference>
<dbReference type="CDD" id="cd00603">
    <property type="entry name" value="IPT_PCSR"/>
    <property type="match status" value="1"/>
</dbReference>
<evidence type="ECO:0000256" key="3">
    <source>
        <dbReference type="ARBA" id="ARBA00022475"/>
    </source>
</evidence>
<keyword evidence="7 17" id="KW-1133">Transmembrane helix</keyword>
<dbReference type="Pfam" id="PF01403">
    <property type="entry name" value="Sema"/>
    <property type="match status" value="1"/>
</dbReference>
<comment type="similarity">
    <text evidence="2">Belongs to the plexin family.</text>
</comment>
<dbReference type="CDD" id="cd11271">
    <property type="entry name" value="Sema_plexin_A1"/>
    <property type="match status" value="1"/>
</dbReference>
<evidence type="ECO:0000313" key="19">
    <source>
        <dbReference type="Ensembl" id="ENSCUSP00005024788.1"/>
    </source>
</evidence>
<dbReference type="Pfam" id="PF01833">
    <property type="entry name" value="TIG"/>
    <property type="match status" value="4"/>
</dbReference>
<dbReference type="FunFam" id="2.60.40.10:FF:000071">
    <property type="entry name" value="Plexin A2"/>
    <property type="match status" value="1"/>
</dbReference>
<dbReference type="InterPro" id="IPR042744">
    <property type="entry name" value="Plexin-A1_Sema"/>
</dbReference>
<dbReference type="SUPFAM" id="SSF48350">
    <property type="entry name" value="GTPase activation domain, GAP"/>
    <property type="match status" value="1"/>
</dbReference>
<dbReference type="SUPFAM" id="SSF101912">
    <property type="entry name" value="Sema domain"/>
    <property type="match status" value="1"/>
</dbReference>
<gene>
    <name evidence="19" type="primary">PLXNA1</name>
</gene>
<dbReference type="Pfam" id="PF08337">
    <property type="entry name" value="Plexin_cytopl"/>
    <property type="match status" value="1"/>
</dbReference>
<dbReference type="GO" id="GO:0002116">
    <property type="term" value="C:semaphorin receptor complex"/>
    <property type="evidence" value="ECO:0007669"/>
    <property type="project" value="TreeGrafter"/>
</dbReference>
<dbReference type="InterPro" id="IPR002909">
    <property type="entry name" value="IPT_dom"/>
</dbReference>
<dbReference type="GO" id="GO:0005886">
    <property type="term" value="C:plasma membrane"/>
    <property type="evidence" value="ECO:0007669"/>
    <property type="project" value="UniProtKB-SubCell"/>
</dbReference>
<dbReference type="InterPro" id="IPR046800">
    <property type="entry name" value="Plexin_RBD"/>
</dbReference>
<dbReference type="InterPro" id="IPR001627">
    <property type="entry name" value="Semap_dom"/>
</dbReference>
<evidence type="ECO:0000256" key="16">
    <source>
        <dbReference type="SAM" id="Coils"/>
    </source>
</evidence>
<name>A0A8C3VB64_CATUS</name>
<evidence type="ECO:0000256" key="4">
    <source>
        <dbReference type="ARBA" id="ARBA00022692"/>
    </source>
</evidence>
<keyword evidence="3" id="KW-1003">Cell membrane</keyword>
<dbReference type="FunFam" id="2.60.40.10:FF:000320">
    <property type="entry name" value="Plexin A1"/>
    <property type="match status" value="1"/>
</dbReference>
<comment type="function">
    <text evidence="12">Coreceptor for SEMA3A, SEMA3C, SEMA3F and SEMA6D. Necessary for signaling by class 3 semaphorins and subsequent remodeling of the cytoskeleton. Plays a role in axon guidance, invasive growth and cell migration. Class 3 semaphorins bind to a complex composed of a neuropilin and a plexin. The plexin modulates the affinity of the complex for specific semaphorins, and its cytoplasmic domain is required for the activation of down-stream signaling events in the cytoplasm. Acts as coreceptor of TREM2 for SEMA6D in dendritic cells and is involved in the generation of immune responses and skeletal homeostasis.</text>
</comment>
<evidence type="ECO:0000256" key="1">
    <source>
        <dbReference type="ARBA" id="ARBA00004251"/>
    </source>
</evidence>
<dbReference type="GO" id="GO:0017154">
    <property type="term" value="F:semaphorin receptor activity"/>
    <property type="evidence" value="ECO:0007669"/>
    <property type="project" value="InterPro"/>
</dbReference>
<reference evidence="19" key="3">
    <citation type="submission" date="2025-09" db="UniProtKB">
        <authorList>
            <consortium name="Ensembl"/>
        </authorList>
    </citation>
    <scope>IDENTIFICATION</scope>
</reference>
<evidence type="ECO:0000256" key="17">
    <source>
        <dbReference type="SAM" id="Phobius"/>
    </source>
</evidence>
<dbReference type="CDD" id="cd01180">
    <property type="entry name" value="IPT_plexin_repeat1"/>
    <property type="match status" value="1"/>
</dbReference>
<keyword evidence="4 17" id="KW-0812">Transmembrane</keyword>
<dbReference type="SMART" id="SM00429">
    <property type="entry name" value="IPT"/>
    <property type="match status" value="4"/>
</dbReference>
<reference evidence="19" key="2">
    <citation type="submission" date="2025-08" db="UniProtKB">
        <authorList>
            <consortium name="Ensembl"/>
        </authorList>
    </citation>
    <scope>IDENTIFICATION</scope>
</reference>
<dbReference type="InterPro" id="IPR013783">
    <property type="entry name" value="Ig-like_fold"/>
</dbReference>
<evidence type="ECO:0000256" key="15">
    <source>
        <dbReference type="PROSITE-ProRule" id="PRU00352"/>
    </source>
</evidence>
<dbReference type="FunFam" id="2.60.40.10:FF:000329">
    <property type="entry name" value="Plexin A4"/>
    <property type="match status" value="1"/>
</dbReference>
<reference evidence="19" key="1">
    <citation type="submission" date="2020-10" db="EMBL/GenBank/DDBJ databases">
        <title>Catharus ustulatus (Swainson's thrush) genome, bCatUst1, primary haplotype v2.</title>
        <authorList>
            <person name="Delmore K."/>
            <person name="Vafadar M."/>
            <person name="Formenti G."/>
            <person name="Chow W."/>
            <person name="Pelan S."/>
            <person name="Howe K."/>
            <person name="Rhie A."/>
            <person name="Mountcastle J."/>
            <person name="Haase B."/>
            <person name="Fedrigo O."/>
            <person name="Jarvis E.D."/>
        </authorList>
    </citation>
    <scope>NUCLEOTIDE SEQUENCE [LARGE SCALE GENOMIC DNA]</scope>
</reference>
<dbReference type="Pfam" id="PF20170">
    <property type="entry name" value="Plexin_RBD"/>
    <property type="match status" value="1"/>
</dbReference>
<evidence type="ECO:0000256" key="6">
    <source>
        <dbReference type="ARBA" id="ARBA00022737"/>
    </source>
</evidence>
<sequence>FSLGFTWLPLAEGSPKSPLRTFPVTDWSLTHLVVHNKTGEVYVGAVNRIYKLSNNLTLLRTHVTGPVEDNEKCYPPPSVQSCPHGLVTTNNVNKLLLVDYSGNRLIACGSASQGICQFLRLDDLFKLGEPHHRKEHYLSSVNESGTMSGVIIEVLNGQNKLFIGTPIDGKSEYFPTLSSRKLMANEENAEMFGFVYQDEFVSSQLKIPSDTLSKFPTFDIYYIYSFSSEQFVYYLTLQLDTQLTSPDSTGEQFFTSKIVRLCVDDPKFYSYVEFPIGCVQDGIEYRLIQDAYLTKPGKALAKYLGISEQEDILFTIFSQGQKNRVKPPKESVLCLFTLKKIKDKIKERIQSCYRGEGKLSLPWLLNKELGCINSPLQIDDNFCGQDFNQPLGGTVTIEGTPLFVDKEDGMTSVAAYDYRGQTVVFAGTRSGKIKKVGKPSGFADAQLGCYENVVAHEGSSILRDLVLSPDRQHIYAMTEKQVTRVPVESCEQYESCELCLGSRDPHCGWCVLHNICSRKDRCERADEPQRFASDLQQCVQLTVQPKNISVTMSEVPLVLQAWNVPDLSAGVNCSFEDFTESESRIEDGKIYCSSPSAKDVIPITRGRGELRVVKLYLKSKETGKKFASVDFVFYNCSVHQSCLSCVNGSFPCHWCKYRHICTHNAADCSFLEGRVKLSEDCPQILPSTQIYIPVGVVKPITLTAKNLPQPQSGQRNYECIFHIPGSTTRVTALRFNSTSIQCQNTSYFYEGNDISDLPVNLSVVWNGNFVIDNPQNIQAHLYKCSALRESCGLCLKADPRFECGWCVMERRCSLRQHCLAYDSSWMHASSGNSRCTDPKITKLFPETGPRQGGTRLTITGENLGLKFEDVRWGVKVGKVACIPIESEYISAEQIVCEIGDASLSKHEARVEVCIRDCTPNYRAISPKTFTFVTPTFSRVVPARGPLSGGTWIAIEGTYLNAGSNVSVTIGGRPCAFSWRSAREIRCRTPPGHTPGGSPILININRAELSNPEVKYNYTEDPTIQKIDPEWSINSGGTLLTVTGTNLATIKEPRIRAKYCSSERENNCTVYNDTTMVCYAPSIDNPVRSPPELGDRPDEIGFVMDNVQALLIINTTNFVYYPDPVFEPLSPTGMLELKPSSPLILKGRNLLPPAAGNSRLNYTVLIGDTPCTLTVSETQLLCESPNLTGQHKVTVSAGGFEFSPGTLQIYSDSLLTLPAIIGIGGGGGLLLLIIIIVLIAYKRKSRDADRTLKRLQLQMDNLESRVALECKEAFAELQTDINELTNDLDGAGIPFLDYRTYAMRVLFPGIEDHPVLKEMEVQANVEKSLTLFGQLLNKKHFLLTFIRTLEAQRSFSMRDRGNVASLIMTALQGEMEYATGVLKQLLSDLIEKNLESKNHPKLLLRRTESVAEKMLTNWFTFLLYKFLKECAGEPLFMLYCAIKQQMEKGPIDAITGEARYSLSEDKLIRQQIDYKMLTLNCVNPENENAPEIPVKVLNCDTITQVKEKLLDAVYKGVPYSQRPKAGDMDLEWRQGRMARIILQDEDVTTKIDNDWKRLNTLAHYQVTDGSSVALVPKQNSAYNISNSSTFTKSLSRYESMLRTASSPDSLRSRTPMITPDLESGTKLWHLVKNHDHMDQREGDRGSKMVSEIYLTRLLATKGTLQKFVDDLFETIFSTAHRGSALPLAIKYMFDFLDEQADKHQINDYDVRHTWKSNCLPLRFWVNVIKNPQFVFDIHKNSITDACLSVVAQTFMDSCSTSEHKLGKDSPSNKLLYAKDIPNYKSWVERYYADIAKMPAISDQDMSAYLAEQSRLHLSQFNSMSALHEIYSYITKYKDEILAALEKDEQARRQRLRSKLEQAIDTMALSS</sequence>
<dbReference type="CDD" id="cd01179">
    <property type="entry name" value="IPT_plexin_repeat2"/>
    <property type="match status" value="1"/>
</dbReference>
<dbReference type="CDD" id="cd12790">
    <property type="entry name" value="RasGAP_plexin_A"/>
    <property type="match status" value="1"/>
</dbReference>
<evidence type="ECO:0000256" key="7">
    <source>
        <dbReference type="ARBA" id="ARBA00022989"/>
    </source>
</evidence>
<accession>A0A8C3VB64</accession>
<keyword evidence="10" id="KW-1015">Disulfide bond</keyword>
<evidence type="ECO:0000256" key="12">
    <source>
        <dbReference type="ARBA" id="ARBA00054048"/>
    </source>
</evidence>
<dbReference type="FunFam" id="3.10.20.90:FF:000018">
    <property type="entry name" value="Plexin A2"/>
    <property type="match status" value="1"/>
</dbReference>
<dbReference type="SUPFAM" id="SSF103575">
    <property type="entry name" value="Plexin repeat"/>
    <property type="match status" value="2"/>
</dbReference>